<dbReference type="InterPro" id="IPR043502">
    <property type="entry name" value="DNA/RNA_pol_sf"/>
</dbReference>
<dbReference type="PROSITE" id="PS50878">
    <property type="entry name" value="RT_POL"/>
    <property type="match status" value="1"/>
</dbReference>
<dbReference type="GO" id="GO:0071897">
    <property type="term" value="P:DNA biosynthetic process"/>
    <property type="evidence" value="ECO:0007669"/>
    <property type="project" value="UniProtKB-ARBA"/>
</dbReference>
<dbReference type="PANTHER" id="PTHR33064:SF37">
    <property type="entry name" value="RIBONUCLEASE H"/>
    <property type="match status" value="1"/>
</dbReference>
<dbReference type="InterPro" id="IPR000477">
    <property type="entry name" value="RT_dom"/>
</dbReference>
<dbReference type="AlphaFoldDB" id="A0A8X6U0Q0"/>
<keyword evidence="3" id="KW-1185">Reference proteome</keyword>
<proteinExistence type="predicted"/>
<dbReference type="InterPro" id="IPR043128">
    <property type="entry name" value="Rev_trsase/Diguanyl_cyclase"/>
</dbReference>
<dbReference type="Pfam" id="PF17919">
    <property type="entry name" value="RT_RNaseH_2"/>
    <property type="match status" value="1"/>
</dbReference>
<reference evidence="2" key="1">
    <citation type="submission" date="2020-08" db="EMBL/GenBank/DDBJ databases">
        <title>Multicomponent nature underlies the extraordinary mechanical properties of spider dragline silk.</title>
        <authorList>
            <person name="Kono N."/>
            <person name="Nakamura H."/>
            <person name="Mori M."/>
            <person name="Yoshida Y."/>
            <person name="Ohtoshi R."/>
            <person name="Malay A.D."/>
            <person name="Moran D.A.P."/>
            <person name="Tomita M."/>
            <person name="Numata K."/>
            <person name="Arakawa K."/>
        </authorList>
    </citation>
    <scope>NUCLEOTIDE SEQUENCE</scope>
</reference>
<accession>A0A8X6U0Q0</accession>
<feature type="domain" description="Reverse transcriptase" evidence="1">
    <location>
        <begin position="1"/>
        <end position="100"/>
    </location>
</feature>
<comment type="caution">
    <text evidence="2">The sequence shown here is derived from an EMBL/GenBank/DDBJ whole genome shotgun (WGS) entry which is preliminary data.</text>
</comment>
<dbReference type="OrthoDB" id="10058156at2759"/>
<name>A0A8X6U0Q0_NEPPI</name>
<evidence type="ECO:0000313" key="2">
    <source>
        <dbReference type="EMBL" id="GFT66505.1"/>
    </source>
</evidence>
<dbReference type="EMBL" id="BMAW01068942">
    <property type="protein sequence ID" value="GFT66505.1"/>
    <property type="molecule type" value="Genomic_DNA"/>
</dbReference>
<dbReference type="Pfam" id="PF00078">
    <property type="entry name" value="RVT_1"/>
    <property type="match status" value="1"/>
</dbReference>
<evidence type="ECO:0000313" key="3">
    <source>
        <dbReference type="Proteomes" id="UP000887013"/>
    </source>
</evidence>
<dbReference type="PANTHER" id="PTHR33064">
    <property type="entry name" value="POL PROTEIN"/>
    <property type="match status" value="1"/>
</dbReference>
<protein>
    <submittedName>
        <fullName evidence="2">Retrovirus-related Pol polyprotein from transposon 17.6</fullName>
    </submittedName>
</protein>
<dbReference type="Proteomes" id="UP000887013">
    <property type="component" value="Unassembled WGS sequence"/>
</dbReference>
<dbReference type="SUPFAM" id="SSF56672">
    <property type="entry name" value="DNA/RNA polymerases"/>
    <property type="match status" value="1"/>
</dbReference>
<dbReference type="Gene3D" id="3.30.70.270">
    <property type="match status" value="2"/>
</dbReference>
<gene>
    <name evidence="2" type="primary">pol</name>
    <name evidence="2" type="ORF">NPIL_119671</name>
</gene>
<dbReference type="InterPro" id="IPR051320">
    <property type="entry name" value="Viral_Replic_Matur_Polypro"/>
</dbReference>
<evidence type="ECO:0000259" key="1">
    <source>
        <dbReference type="PROSITE" id="PS50878"/>
    </source>
</evidence>
<dbReference type="InterPro" id="IPR041577">
    <property type="entry name" value="RT_RNaseH_2"/>
</dbReference>
<organism evidence="2 3">
    <name type="scientific">Nephila pilipes</name>
    <name type="common">Giant wood spider</name>
    <name type="synonym">Nephila maculata</name>
    <dbReference type="NCBI Taxonomy" id="299642"/>
    <lineage>
        <taxon>Eukaryota</taxon>
        <taxon>Metazoa</taxon>
        <taxon>Ecdysozoa</taxon>
        <taxon>Arthropoda</taxon>
        <taxon>Chelicerata</taxon>
        <taxon>Arachnida</taxon>
        <taxon>Araneae</taxon>
        <taxon>Araneomorphae</taxon>
        <taxon>Entelegynae</taxon>
        <taxon>Araneoidea</taxon>
        <taxon>Nephilidae</taxon>
        <taxon>Nephila</taxon>
    </lineage>
</organism>
<sequence>MNEILVELRFCLVYLDDILIFSKSEVEHKTHVRALFQKLQHYGLTINTSKSVFKLSEISFSRHLVTHEGKKPLPDKVEPILNYLKPKTVKELQRFLGILNFFLRFSPNAAEHQIAVSEFLKGTVKNDKRLIEWTTQAEHDFCTCKKLIADATLLAHPKPDAELILHVGASDFAIGGALFQIIANEPHPLAFFSRKLSQTEKTIMLMIVSY</sequence>